<dbReference type="GO" id="GO:0016020">
    <property type="term" value="C:membrane"/>
    <property type="evidence" value="ECO:0007669"/>
    <property type="project" value="UniProtKB-SubCell"/>
</dbReference>
<evidence type="ECO:0000256" key="3">
    <source>
        <dbReference type="ARBA" id="ARBA00022692"/>
    </source>
</evidence>
<feature type="transmembrane region" description="Helical" evidence="7">
    <location>
        <begin position="296"/>
        <end position="320"/>
    </location>
</feature>
<dbReference type="Proteomes" id="UP000184330">
    <property type="component" value="Unassembled WGS sequence"/>
</dbReference>
<feature type="transmembrane region" description="Helical" evidence="7">
    <location>
        <begin position="102"/>
        <end position="125"/>
    </location>
</feature>
<dbReference type="PANTHER" id="PTHR43791">
    <property type="entry name" value="PERMEASE-RELATED"/>
    <property type="match status" value="1"/>
</dbReference>
<feature type="transmembrane region" description="Helical" evidence="7">
    <location>
        <begin position="193"/>
        <end position="213"/>
    </location>
</feature>
<dbReference type="InterPro" id="IPR020846">
    <property type="entry name" value="MFS_dom"/>
</dbReference>
<dbReference type="AlphaFoldDB" id="A0A1L7XCF3"/>
<dbReference type="Gene3D" id="1.20.1250.20">
    <property type="entry name" value="MFS general substrate transporter like domains"/>
    <property type="match status" value="2"/>
</dbReference>
<proteinExistence type="inferred from homology"/>
<name>A0A1L7XCF3_9HELO</name>
<keyword evidence="3 7" id="KW-0812">Transmembrane</keyword>
<dbReference type="Pfam" id="PF07690">
    <property type="entry name" value="MFS_1"/>
    <property type="match status" value="1"/>
</dbReference>
<comment type="similarity">
    <text evidence="6">Belongs to the major facilitator superfamily. Allantoate permease family.</text>
</comment>
<dbReference type="InterPro" id="IPR036259">
    <property type="entry name" value="MFS_trans_sf"/>
</dbReference>
<dbReference type="PROSITE" id="PS50850">
    <property type="entry name" value="MFS"/>
    <property type="match status" value="1"/>
</dbReference>
<feature type="transmembrane region" description="Helical" evidence="7">
    <location>
        <begin position="450"/>
        <end position="470"/>
    </location>
</feature>
<keyword evidence="2" id="KW-0813">Transport</keyword>
<dbReference type="InterPro" id="IPR011701">
    <property type="entry name" value="MFS"/>
</dbReference>
<feature type="transmembrane region" description="Helical" evidence="7">
    <location>
        <begin position="332"/>
        <end position="352"/>
    </location>
</feature>
<evidence type="ECO:0000256" key="2">
    <source>
        <dbReference type="ARBA" id="ARBA00022448"/>
    </source>
</evidence>
<organism evidence="9 10">
    <name type="scientific">Phialocephala subalpina</name>
    <dbReference type="NCBI Taxonomy" id="576137"/>
    <lineage>
        <taxon>Eukaryota</taxon>
        <taxon>Fungi</taxon>
        <taxon>Dikarya</taxon>
        <taxon>Ascomycota</taxon>
        <taxon>Pezizomycotina</taxon>
        <taxon>Leotiomycetes</taxon>
        <taxon>Helotiales</taxon>
        <taxon>Mollisiaceae</taxon>
        <taxon>Phialocephala</taxon>
        <taxon>Phialocephala fortinii species complex</taxon>
    </lineage>
</organism>
<gene>
    <name evidence="9" type="ORF">PAC_12590</name>
</gene>
<keyword evidence="5 7" id="KW-0472">Membrane</keyword>
<dbReference type="PANTHER" id="PTHR43791:SF1">
    <property type="entry name" value="ALLANTOATE PERMEASE"/>
    <property type="match status" value="1"/>
</dbReference>
<evidence type="ECO:0000256" key="1">
    <source>
        <dbReference type="ARBA" id="ARBA00004141"/>
    </source>
</evidence>
<dbReference type="SUPFAM" id="SSF103473">
    <property type="entry name" value="MFS general substrate transporter"/>
    <property type="match status" value="1"/>
</dbReference>
<evidence type="ECO:0000256" key="5">
    <source>
        <dbReference type="ARBA" id="ARBA00023136"/>
    </source>
</evidence>
<evidence type="ECO:0000256" key="4">
    <source>
        <dbReference type="ARBA" id="ARBA00022989"/>
    </source>
</evidence>
<evidence type="ECO:0000256" key="7">
    <source>
        <dbReference type="SAM" id="Phobius"/>
    </source>
</evidence>
<evidence type="ECO:0000313" key="10">
    <source>
        <dbReference type="Proteomes" id="UP000184330"/>
    </source>
</evidence>
<accession>A0A1L7XCF3</accession>
<protein>
    <submittedName>
        <fullName evidence="9">Related to permease of the major facilitator superfamily</fullName>
    </submittedName>
</protein>
<evidence type="ECO:0000259" key="8">
    <source>
        <dbReference type="PROSITE" id="PS50850"/>
    </source>
</evidence>
<feature type="transmembrane region" description="Helical" evidence="7">
    <location>
        <begin position="418"/>
        <end position="438"/>
    </location>
</feature>
<dbReference type="GO" id="GO:0022857">
    <property type="term" value="F:transmembrane transporter activity"/>
    <property type="evidence" value="ECO:0007669"/>
    <property type="project" value="InterPro"/>
</dbReference>
<dbReference type="EMBL" id="FJOG01000021">
    <property type="protein sequence ID" value="CZR62693.1"/>
    <property type="molecule type" value="Genomic_DNA"/>
</dbReference>
<feature type="transmembrane region" description="Helical" evidence="7">
    <location>
        <begin position="63"/>
        <end position="82"/>
    </location>
</feature>
<sequence length="523" mass="58018">MANNMDDKINSAAAPAAISIDDDLKVITPADADMALQVYSKLDCTEAEVAAVDEKKLLRKIDLHMLPIMFIAIALFTLDKSTLSYSSIMGIKKDAHLNSNEYSWLGSIFSLGYLFANVPCALIIQKVPLSKWVVMTMSIWGALLACMAACKNYGGLFTIRLLLGFFEASITPVFVIITGMWYKRNEQAKRLGIWYSGVGMSSIIGSPIAWGMAAPGAHTGVLKSWQLLYVVTGATTIFAAFCFYFVVPDSQLTARFLTPAERVMSIERIKINQQGIGNRKFKMHQVFELLRDPRSYLYFLMQFIANIGYGAVSTFGSLLITSLGYTSRQALILQMPQGAVTFSAVLIACYMADRMKDRTLWAGIAALLGTICGAILYGLQDNKFGSLMAFYFQHIFVATYILNFSMVSENTLGHTKKVLTNAILLIGSTIGSLTGPQITKNDESYNKVKIVMMICPAIVLVIVALIRLLNIMENRRRNRMGADEQVLAPNHEFLDLTDHENLQFRYAMVSLAQAHMIQHCSVH</sequence>
<feature type="transmembrane region" description="Helical" evidence="7">
    <location>
        <begin position="225"/>
        <end position="247"/>
    </location>
</feature>
<feature type="domain" description="Major facilitator superfamily (MFS) profile" evidence="8">
    <location>
        <begin position="65"/>
        <end position="475"/>
    </location>
</feature>
<feature type="transmembrane region" description="Helical" evidence="7">
    <location>
        <begin position="160"/>
        <end position="181"/>
    </location>
</feature>
<evidence type="ECO:0000256" key="6">
    <source>
        <dbReference type="ARBA" id="ARBA00037968"/>
    </source>
</evidence>
<comment type="subcellular location">
    <subcellularLocation>
        <location evidence="1">Membrane</location>
        <topology evidence="1">Multi-pass membrane protein</topology>
    </subcellularLocation>
</comment>
<evidence type="ECO:0000313" key="9">
    <source>
        <dbReference type="EMBL" id="CZR62693.1"/>
    </source>
</evidence>
<dbReference type="FunFam" id="1.20.1250.20:FF:000064">
    <property type="entry name" value="MFS allantoate transporter"/>
    <property type="match status" value="1"/>
</dbReference>
<reference evidence="9 10" key="1">
    <citation type="submission" date="2016-03" db="EMBL/GenBank/DDBJ databases">
        <authorList>
            <person name="Ploux O."/>
        </authorList>
    </citation>
    <scope>NUCLEOTIDE SEQUENCE [LARGE SCALE GENOMIC DNA]</scope>
    <source>
        <strain evidence="9 10">UAMH 11012</strain>
    </source>
</reference>
<keyword evidence="4 7" id="KW-1133">Transmembrane helix</keyword>
<dbReference type="OrthoDB" id="6730379at2759"/>
<feature type="transmembrane region" description="Helical" evidence="7">
    <location>
        <begin position="359"/>
        <end position="379"/>
    </location>
</feature>
<feature type="transmembrane region" description="Helical" evidence="7">
    <location>
        <begin position="385"/>
        <end position="406"/>
    </location>
</feature>
<keyword evidence="10" id="KW-1185">Reference proteome</keyword>
<feature type="transmembrane region" description="Helical" evidence="7">
    <location>
        <begin position="132"/>
        <end position="154"/>
    </location>
</feature>